<feature type="compositionally biased region" description="Low complexity" evidence="1">
    <location>
        <begin position="198"/>
        <end position="217"/>
    </location>
</feature>
<evidence type="ECO:0000313" key="3">
    <source>
        <dbReference type="WBParaSite" id="EN70_11129"/>
    </source>
</evidence>
<dbReference type="InParanoid" id="A0A1I7V8X1"/>
<feature type="compositionally biased region" description="Polar residues" evidence="1">
    <location>
        <begin position="254"/>
        <end position="269"/>
    </location>
</feature>
<reference evidence="3" key="2">
    <citation type="submission" date="2016-11" db="UniProtKB">
        <authorList>
            <consortium name="WormBaseParasite"/>
        </authorList>
    </citation>
    <scope>IDENTIFICATION</scope>
</reference>
<feature type="region of interest" description="Disordered" evidence="1">
    <location>
        <begin position="120"/>
        <end position="166"/>
    </location>
</feature>
<evidence type="ECO:0000256" key="1">
    <source>
        <dbReference type="SAM" id="MobiDB-lite"/>
    </source>
</evidence>
<protein>
    <submittedName>
        <fullName evidence="3">Uncharacterized protein</fullName>
    </submittedName>
</protein>
<sequence>MIIRLHFSLLKNYQLFKVISDSVATNNNNNNKISLLSISGRDNKEHRSHDITVGNVQKQSIMITKSPKAKINARKGKESLKANENLTLKNTTLSSPMLMSVSQTSTLLPFHAFEIEPSNQTNNKMHSEEPEVDNVNDSDITSTDISSNRNNNESMIQDDSNGEGIEQDSTLSLINEENDSEEFESAIVDVATTEEIESVQSELESKSQQQQGEGELGIIHNEDEIQSEKNITEMDDMIDEEETDEDMKQEIFDSDNTTSVTSLEAQTTKEMTEEVK</sequence>
<dbReference type="OrthoDB" id="10413979at2759"/>
<feature type="compositionally biased region" description="Basic and acidic residues" evidence="1">
    <location>
        <begin position="220"/>
        <end position="232"/>
    </location>
</feature>
<keyword evidence="2" id="KW-1185">Reference proteome</keyword>
<name>A0A1I7V8X1_LOALO</name>
<proteinExistence type="predicted"/>
<feature type="compositionally biased region" description="Polar residues" evidence="1">
    <location>
        <begin position="148"/>
        <end position="159"/>
    </location>
</feature>
<feature type="compositionally biased region" description="Acidic residues" evidence="1">
    <location>
        <begin position="233"/>
        <end position="245"/>
    </location>
</feature>
<feature type="compositionally biased region" description="Low complexity" evidence="1">
    <location>
        <begin position="137"/>
        <end position="147"/>
    </location>
</feature>
<reference evidence="2" key="1">
    <citation type="submission" date="2012-04" db="EMBL/GenBank/DDBJ databases">
        <title>The Genome Sequence of Loa loa.</title>
        <authorList>
            <consortium name="The Broad Institute Genome Sequencing Platform"/>
            <consortium name="Broad Institute Genome Sequencing Center for Infectious Disease"/>
            <person name="Nutman T.B."/>
            <person name="Fink D.L."/>
            <person name="Russ C."/>
            <person name="Young S."/>
            <person name="Zeng Q."/>
            <person name="Gargeya S."/>
            <person name="Alvarado L."/>
            <person name="Berlin A."/>
            <person name="Chapman S.B."/>
            <person name="Chen Z."/>
            <person name="Freedman E."/>
            <person name="Gellesch M."/>
            <person name="Goldberg J."/>
            <person name="Griggs A."/>
            <person name="Gujja S."/>
            <person name="Heilman E.R."/>
            <person name="Heiman D."/>
            <person name="Howarth C."/>
            <person name="Mehta T."/>
            <person name="Neiman D."/>
            <person name="Pearson M."/>
            <person name="Roberts A."/>
            <person name="Saif S."/>
            <person name="Shea T."/>
            <person name="Shenoy N."/>
            <person name="Sisk P."/>
            <person name="Stolte C."/>
            <person name="Sykes S."/>
            <person name="White J."/>
            <person name="Yandava C."/>
            <person name="Haas B."/>
            <person name="Henn M.R."/>
            <person name="Nusbaum C."/>
            <person name="Birren B."/>
        </authorList>
    </citation>
    <scope>NUCLEOTIDE SEQUENCE [LARGE SCALE GENOMIC DNA]</scope>
</reference>
<organism evidence="2 3">
    <name type="scientific">Loa loa</name>
    <name type="common">Eye worm</name>
    <name type="synonym">Filaria loa</name>
    <dbReference type="NCBI Taxonomy" id="7209"/>
    <lineage>
        <taxon>Eukaryota</taxon>
        <taxon>Metazoa</taxon>
        <taxon>Ecdysozoa</taxon>
        <taxon>Nematoda</taxon>
        <taxon>Chromadorea</taxon>
        <taxon>Rhabditida</taxon>
        <taxon>Spirurina</taxon>
        <taxon>Spiruromorpha</taxon>
        <taxon>Filarioidea</taxon>
        <taxon>Onchocercidae</taxon>
        <taxon>Loa</taxon>
    </lineage>
</organism>
<dbReference type="Proteomes" id="UP000095285">
    <property type="component" value="Unassembled WGS sequence"/>
</dbReference>
<feature type="region of interest" description="Disordered" evidence="1">
    <location>
        <begin position="197"/>
        <end position="276"/>
    </location>
</feature>
<dbReference type="WBParaSite" id="EN70_11129">
    <property type="protein sequence ID" value="EN70_11129"/>
    <property type="gene ID" value="EN70_11129"/>
</dbReference>
<dbReference type="AlphaFoldDB" id="A0A1I7V8X1"/>
<gene>
    <name evidence="3" type="primary">LOAG_10510</name>
</gene>
<accession>A0A1I7V8X1</accession>
<evidence type="ECO:0000313" key="2">
    <source>
        <dbReference type="Proteomes" id="UP000095285"/>
    </source>
</evidence>